<accession>A0ACB6RVK2</accession>
<reference evidence="1" key="1">
    <citation type="journal article" date="2020" name="Stud. Mycol.">
        <title>101 Dothideomycetes genomes: a test case for predicting lifestyles and emergence of pathogens.</title>
        <authorList>
            <person name="Haridas S."/>
            <person name="Albert R."/>
            <person name="Binder M."/>
            <person name="Bloem J."/>
            <person name="Labutti K."/>
            <person name="Salamov A."/>
            <person name="Andreopoulos B."/>
            <person name="Baker S."/>
            <person name="Barry K."/>
            <person name="Bills G."/>
            <person name="Bluhm B."/>
            <person name="Cannon C."/>
            <person name="Castanera R."/>
            <person name="Culley D."/>
            <person name="Daum C."/>
            <person name="Ezra D."/>
            <person name="Gonzalez J."/>
            <person name="Henrissat B."/>
            <person name="Kuo A."/>
            <person name="Liang C."/>
            <person name="Lipzen A."/>
            <person name="Lutzoni F."/>
            <person name="Magnuson J."/>
            <person name="Mondo S."/>
            <person name="Nolan M."/>
            <person name="Ohm R."/>
            <person name="Pangilinan J."/>
            <person name="Park H.-J."/>
            <person name="Ramirez L."/>
            <person name="Alfaro M."/>
            <person name="Sun H."/>
            <person name="Tritt A."/>
            <person name="Yoshinaga Y."/>
            <person name="Zwiers L.-H."/>
            <person name="Turgeon B."/>
            <person name="Goodwin S."/>
            <person name="Spatafora J."/>
            <person name="Crous P."/>
            <person name="Grigoriev I."/>
        </authorList>
    </citation>
    <scope>NUCLEOTIDE SEQUENCE</scope>
    <source>
        <strain evidence="1">CBS 525.71</strain>
    </source>
</reference>
<organism evidence="1 2">
    <name type="scientific">Macroventuria anomochaeta</name>
    <dbReference type="NCBI Taxonomy" id="301207"/>
    <lineage>
        <taxon>Eukaryota</taxon>
        <taxon>Fungi</taxon>
        <taxon>Dikarya</taxon>
        <taxon>Ascomycota</taxon>
        <taxon>Pezizomycotina</taxon>
        <taxon>Dothideomycetes</taxon>
        <taxon>Pleosporomycetidae</taxon>
        <taxon>Pleosporales</taxon>
        <taxon>Pleosporineae</taxon>
        <taxon>Didymellaceae</taxon>
        <taxon>Macroventuria</taxon>
    </lineage>
</organism>
<gene>
    <name evidence="1" type="ORF">BU25DRAFT_422661</name>
</gene>
<proteinExistence type="predicted"/>
<evidence type="ECO:0000313" key="2">
    <source>
        <dbReference type="Proteomes" id="UP000799754"/>
    </source>
</evidence>
<dbReference type="EMBL" id="MU006722">
    <property type="protein sequence ID" value="KAF2626076.1"/>
    <property type="molecule type" value="Genomic_DNA"/>
</dbReference>
<dbReference type="Proteomes" id="UP000799754">
    <property type="component" value="Unassembled WGS sequence"/>
</dbReference>
<keyword evidence="2" id="KW-1185">Reference proteome</keyword>
<protein>
    <submittedName>
        <fullName evidence="1">Phosphoglycerate mutase family protein-like protein</fullName>
    </submittedName>
</protein>
<sequence length="253" mass="28670">MPPRIHIIRHAQGEHNATRNDTIRDAVLTQKGKGQCSTLQSAFKYHNDIDIVFSSPLRRTIQTASLSLGPTLARREVPIVLLPSLQEVSNLGCDVGLANTTDDVKQMLPTLFAKEELPFDYNKIDTSHVTEGWNSKKGYWAYERDAITKRAADLRGFLMQRPEKQLTEQIVLVTHGAFTHFLTEDWDVRDPMTGTAWLNCEHRIFDFTSDSTTADAHLRETDESRSSRGVEEREHDPHVLEELAKVSSNESQS</sequence>
<comment type="caution">
    <text evidence="1">The sequence shown here is derived from an EMBL/GenBank/DDBJ whole genome shotgun (WGS) entry which is preliminary data.</text>
</comment>
<name>A0ACB6RVK2_9PLEO</name>
<evidence type="ECO:0000313" key="1">
    <source>
        <dbReference type="EMBL" id="KAF2626076.1"/>
    </source>
</evidence>